<dbReference type="PANTHER" id="PTHR37817:SF1">
    <property type="entry name" value="N-ACETYLTRANSFERASE EIS"/>
    <property type="match status" value="1"/>
</dbReference>
<dbReference type="RefSeq" id="WP_343184236.1">
    <property type="nucleotide sequence ID" value="NZ_JBCITM010000001.1"/>
</dbReference>
<dbReference type="InterPro" id="IPR016181">
    <property type="entry name" value="Acyl_CoA_acyltransferase"/>
</dbReference>
<dbReference type="SUPFAM" id="SSF55729">
    <property type="entry name" value="Acyl-CoA N-acyltransferases (Nat)"/>
    <property type="match status" value="1"/>
</dbReference>
<dbReference type="EC" id="2.3.1.-" evidence="2"/>
<reference evidence="2 3" key="1">
    <citation type="submission" date="2024-04" db="EMBL/GenBank/DDBJ databases">
        <title>Genome sequencing and metabolic network reconstruction of aminoacids and betaine degradation by Anoxynatronum sibiricum.</title>
        <authorList>
            <person name="Detkova E.N."/>
            <person name="Boltjanskaja Y.V."/>
            <person name="Mardanov A.V."/>
            <person name="Kevbrin V."/>
        </authorList>
    </citation>
    <scope>NUCLEOTIDE SEQUENCE [LARGE SCALE GENOMIC DNA]</scope>
    <source>
        <strain evidence="2 3">Z-7981</strain>
    </source>
</reference>
<organism evidence="2 3">
    <name type="scientific">Anoxynatronum sibiricum</name>
    <dbReference type="NCBI Taxonomy" id="210623"/>
    <lineage>
        <taxon>Bacteria</taxon>
        <taxon>Bacillati</taxon>
        <taxon>Bacillota</taxon>
        <taxon>Clostridia</taxon>
        <taxon>Eubacteriales</taxon>
        <taxon>Clostridiaceae</taxon>
        <taxon>Anoxynatronum</taxon>
    </lineage>
</organism>
<keyword evidence="2" id="KW-0012">Acyltransferase</keyword>
<gene>
    <name evidence="2" type="ORF">AAIG11_00045</name>
</gene>
<proteinExistence type="predicted"/>
<feature type="domain" description="N-acetyltransferase" evidence="1">
    <location>
        <begin position="2"/>
        <end position="157"/>
    </location>
</feature>
<dbReference type="SUPFAM" id="SSF55718">
    <property type="entry name" value="SCP-like"/>
    <property type="match status" value="1"/>
</dbReference>
<dbReference type="InterPro" id="IPR051554">
    <property type="entry name" value="Acetyltransferase_Eis"/>
</dbReference>
<dbReference type="Pfam" id="PF17668">
    <property type="entry name" value="Acetyltransf_17"/>
    <property type="match status" value="1"/>
</dbReference>
<dbReference type="InterPro" id="IPR041380">
    <property type="entry name" value="Acetyltransf_17"/>
</dbReference>
<dbReference type="InterPro" id="IPR000182">
    <property type="entry name" value="GNAT_dom"/>
</dbReference>
<dbReference type="PANTHER" id="PTHR37817">
    <property type="entry name" value="N-ACETYLTRANSFERASE EIS"/>
    <property type="match status" value="1"/>
</dbReference>
<dbReference type="Pfam" id="PF13530">
    <property type="entry name" value="SCP2_2"/>
    <property type="match status" value="1"/>
</dbReference>
<evidence type="ECO:0000259" key="1">
    <source>
        <dbReference type="PROSITE" id="PS51186"/>
    </source>
</evidence>
<evidence type="ECO:0000313" key="2">
    <source>
        <dbReference type="EMBL" id="MEN1758848.1"/>
    </source>
</evidence>
<dbReference type="PROSITE" id="PS51186">
    <property type="entry name" value="GNAT"/>
    <property type="match status" value="1"/>
</dbReference>
<protein>
    <submittedName>
        <fullName evidence="2">GNAT family N-acetyltransferase</fullName>
        <ecNumber evidence="2">2.3.1.-</ecNumber>
    </submittedName>
</protein>
<sequence length="417" mass="47047">MSDIRKLTQEDKEAFKRLTVYAYAGKGLGIDAYEKREKMFLKILQRGEEDCFKGFFEDDGSLTGTVRVLTQPLNFRGNQLTALGIATLAADLFHKKEKIAFKLIKDAVEHAVEKGAAMAVLDPFNIGFYRNMGFGLGAQVRQYRLKPSRFFNYSSKEGLVELSPSDIGEIKELYDRYYETHHGMMKQSAGEIEDLLQGDHIMVGFRKKSQLEGLLIFTFKRVGEDTVYGIDLMVDEMVTLTTAAFQAFSTFLHSQADQVREVLLETQDPHFSEYFDDPSSDDFSTFQTRHQEICRLGVGMMYRVINMEHVLGVLTEKGIPEAFPNLCIDVKDRLLPNQEGAYYLYKEGNQLAFSRQSRVPEVTMTIDIADFSALVMGSVKLGSLLFSGKVTLSNHKYLPVLAVLLDAGAVPVCLSRF</sequence>
<keyword evidence="3" id="KW-1185">Reference proteome</keyword>
<accession>A0ABU9VNV1</accession>
<dbReference type="Gene3D" id="3.40.630.30">
    <property type="match status" value="2"/>
</dbReference>
<dbReference type="InterPro" id="IPR025559">
    <property type="entry name" value="Eis_dom"/>
</dbReference>
<dbReference type="Proteomes" id="UP001407405">
    <property type="component" value="Unassembled WGS sequence"/>
</dbReference>
<name>A0ABU9VNV1_9CLOT</name>
<dbReference type="GO" id="GO:0016746">
    <property type="term" value="F:acyltransferase activity"/>
    <property type="evidence" value="ECO:0007669"/>
    <property type="project" value="UniProtKB-KW"/>
</dbReference>
<dbReference type="InterPro" id="IPR036527">
    <property type="entry name" value="SCP2_sterol-bd_dom_sf"/>
</dbReference>
<keyword evidence="2" id="KW-0808">Transferase</keyword>
<dbReference type="Gene3D" id="3.30.1050.10">
    <property type="entry name" value="SCP2 sterol-binding domain"/>
    <property type="match status" value="1"/>
</dbReference>
<dbReference type="Pfam" id="PF13527">
    <property type="entry name" value="Acetyltransf_9"/>
    <property type="match status" value="1"/>
</dbReference>
<dbReference type="EMBL" id="JBCITM010000001">
    <property type="protein sequence ID" value="MEN1758848.1"/>
    <property type="molecule type" value="Genomic_DNA"/>
</dbReference>
<evidence type="ECO:0000313" key="3">
    <source>
        <dbReference type="Proteomes" id="UP001407405"/>
    </source>
</evidence>
<comment type="caution">
    <text evidence="2">The sequence shown here is derived from an EMBL/GenBank/DDBJ whole genome shotgun (WGS) entry which is preliminary data.</text>
</comment>